<name>A0ABT6Y1U0_ALISE</name>
<dbReference type="EMBL" id="JASGCB010000037">
    <property type="protein sequence ID" value="MDI9261180.1"/>
    <property type="molecule type" value="Genomic_DNA"/>
</dbReference>
<protein>
    <recommendedName>
        <fullName evidence="3">Lipoprotein</fullName>
    </recommendedName>
</protein>
<dbReference type="RefSeq" id="WP_283204581.1">
    <property type="nucleotide sequence ID" value="NZ_JASGCB010000037.1"/>
</dbReference>
<evidence type="ECO:0008006" key="3">
    <source>
        <dbReference type="Google" id="ProtNLM"/>
    </source>
</evidence>
<sequence>MRTFTWISAAICALAVTGCGVFGGKPSTPIPNTVTPERLTSQAPVHVLSLKQRTQLAVKPTLYEHVQVTTANGRPVTLNVQDQPLIFFSPTLGGQQLFAALSQAKPAHTPALIATAFMPNETRDQDIADTVALLKQYHVTWPVYYFFGNPFGSLISGVPDTYVWRNGHVWHIPGTLSSASEWNQALS</sequence>
<reference evidence="1 2" key="1">
    <citation type="submission" date="2023-04" db="EMBL/GenBank/DDBJ databases">
        <title>A. sendaiensis sub sp. chiapanensis a novel subspecie with specific adaptation in bacterial cell wall isolated from an active volcano.</title>
        <authorList>
            <person name="Alvarez Gutierrez P.E."/>
            <person name="Ortiz Cortes L.Y."/>
        </authorList>
    </citation>
    <scope>NUCLEOTIDE SEQUENCE [LARGE SCALE GENOMIC DNA]</scope>
    <source>
        <strain evidence="1 2">PA2</strain>
    </source>
</reference>
<evidence type="ECO:0000313" key="2">
    <source>
        <dbReference type="Proteomes" id="UP001529245"/>
    </source>
</evidence>
<accession>A0ABT6Y1U0</accession>
<dbReference type="PROSITE" id="PS51257">
    <property type="entry name" value="PROKAR_LIPOPROTEIN"/>
    <property type="match status" value="1"/>
</dbReference>
<organism evidence="1 2">
    <name type="scientific">Alicyclobacillus sendaiensis PA2</name>
    <dbReference type="NCBI Taxonomy" id="3029425"/>
    <lineage>
        <taxon>Bacteria</taxon>
        <taxon>Bacillati</taxon>
        <taxon>Bacillota</taxon>
        <taxon>Bacilli</taxon>
        <taxon>Bacillales</taxon>
        <taxon>Alicyclobacillaceae</taxon>
        <taxon>Alicyclobacillus</taxon>
    </lineage>
</organism>
<keyword evidence="2" id="KW-1185">Reference proteome</keyword>
<evidence type="ECO:0000313" key="1">
    <source>
        <dbReference type="EMBL" id="MDI9261180.1"/>
    </source>
</evidence>
<gene>
    <name evidence="1" type="ORF">QID03_13535</name>
</gene>
<dbReference type="Proteomes" id="UP001529245">
    <property type="component" value="Unassembled WGS sequence"/>
</dbReference>
<comment type="caution">
    <text evidence="1">The sequence shown here is derived from an EMBL/GenBank/DDBJ whole genome shotgun (WGS) entry which is preliminary data.</text>
</comment>
<proteinExistence type="predicted"/>